<dbReference type="EMBL" id="PDZR01000015">
    <property type="protein sequence ID" value="PNG25465.1"/>
    <property type="molecule type" value="Genomic_DNA"/>
</dbReference>
<gene>
    <name evidence="2" type="ORF">CR492_13155</name>
</gene>
<proteinExistence type="predicted"/>
<evidence type="ECO:0000256" key="1">
    <source>
        <dbReference type="SAM" id="MobiDB-lite"/>
    </source>
</evidence>
<protein>
    <submittedName>
        <fullName evidence="2">Uncharacterized protein</fullName>
    </submittedName>
</protein>
<comment type="caution">
    <text evidence="2">The sequence shown here is derived from an EMBL/GenBank/DDBJ whole genome shotgun (WGS) entry which is preliminary data.</text>
</comment>
<name>A0A2J7TFB7_METSI</name>
<evidence type="ECO:0000313" key="3">
    <source>
        <dbReference type="Proteomes" id="UP000236286"/>
    </source>
</evidence>
<evidence type="ECO:0000313" key="2">
    <source>
        <dbReference type="EMBL" id="PNG25465.1"/>
    </source>
</evidence>
<feature type="region of interest" description="Disordered" evidence="1">
    <location>
        <begin position="1"/>
        <end position="27"/>
    </location>
</feature>
<dbReference type="AlphaFoldDB" id="A0A2J7TFB7"/>
<organism evidence="2 3">
    <name type="scientific">Methylocella silvestris</name>
    <dbReference type="NCBI Taxonomy" id="199596"/>
    <lineage>
        <taxon>Bacteria</taxon>
        <taxon>Pseudomonadati</taxon>
        <taxon>Pseudomonadota</taxon>
        <taxon>Alphaproteobacteria</taxon>
        <taxon>Hyphomicrobiales</taxon>
        <taxon>Beijerinckiaceae</taxon>
        <taxon>Methylocella</taxon>
    </lineage>
</organism>
<reference evidence="2 3" key="1">
    <citation type="submission" date="2017-10" db="EMBL/GenBank/DDBJ databases">
        <title>Genome announcement of Methylocella silvestris TVC from permafrost.</title>
        <authorList>
            <person name="Wang J."/>
            <person name="Geng K."/>
            <person name="Ul-Haque F."/>
            <person name="Crombie A.T."/>
            <person name="Street L.E."/>
            <person name="Wookey P.A."/>
            <person name="Murrell J.C."/>
            <person name="Pratscher J."/>
        </authorList>
    </citation>
    <scope>NUCLEOTIDE SEQUENCE [LARGE SCALE GENOMIC DNA]</scope>
    <source>
        <strain evidence="2 3">TVC</strain>
    </source>
</reference>
<accession>A0A2J7TFB7</accession>
<dbReference type="Proteomes" id="UP000236286">
    <property type="component" value="Unassembled WGS sequence"/>
</dbReference>
<sequence>MILRQQSAVEMDYSGRGEKGSKKSPQKTVLALLQTSYPEQSPIRPGTAKSLSAAALALCLRKFRSKEA</sequence>